<keyword evidence="3" id="KW-1185">Reference proteome</keyword>
<dbReference type="Pfam" id="PF08808">
    <property type="entry name" value="RES"/>
    <property type="match status" value="1"/>
</dbReference>
<evidence type="ECO:0000313" key="2">
    <source>
        <dbReference type="EMBL" id="TVS83158.1"/>
    </source>
</evidence>
<gene>
    <name evidence="2" type="ORF">FPZ47_24125</name>
</gene>
<dbReference type="AlphaFoldDB" id="A0A557XCB1"/>
<proteinExistence type="predicted"/>
<reference evidence="2 3" key="1">
    <citation type="submission" date="2019-07" db="EMBL/GenBank/DDBJ databases">
        <title>New Mycobacterium species.</title>
        <authorList>
            <person name="Tortoli E."/>
            <person name="Ghielmetti G."/>
            <person name="Friedel U."/>
            <person name="Trovato A."/>
        </authorList>
    </citation>
    <scope>NUCLEOTIDE SEQUENCE [LARGE SCALE GENOMIC DNA]</scope>
    <source>
        <strain evidence="2 3">16-83</strain>
    </source>
</reference>
<feature type="domain" description="RES" evidence="1">
    <location>
        <begin position="33"/>
        <end position="163"/>
    </location>
</feature>
<dbReference type="OrthoDB" id="4716832at2"/>
<comment type="caution">
    <text evidence="2">The sequence shown here is derived from an EMBL/GenBank/DDBJ whole genome shotgun (WGS) entry which is preliminary data.</text>
</comment>
<evidence type="ECO:0000313" key="3">
    <source>
        <dbReference type="Proteomes" id="UP000320513"/>
    </source>
</evidence>
<name>A0A557XCB1_9MYCO</name>
<dbReference type="InterPro" id="IPR014914">
    <property type="entry name" value="RES_dom"/>
</dbReference>
<sequence length="234" mass="25702">MSLDGTVAAAPRRTLRGHYWHQGPTRHPLVSCADSARGPGRYHRNGEPGVWYASNREQGAWAELFRHFVDDGVDPFEVRRRIGRVSVDLEVLDLTEAHVRAQLAVTEKELVSDDYALTQAIATAARNAGFDAVLAPAAALPGTETLAVFAHALPKVDAERSAVRQPPPRLADLLPIIRPHENVTDAARRMLITLGQAGAEAIRRRRRWSASPRRTDLIREARRGAQAAVTARPA</sequence>
<dbReference type="EMBL" id="VMQU01000155">
    <property type="protein sequence ID" value="TVS83158.1"/>
    <property type="molecule type" value="Genomic_DNA"/>
</dbReference>
<accession>A0A557XCB1</accession>
<protein>
    <submittedName>
        <fullName evidence="2">RES domain-containing protein</fullName>
    </submittedName>
</protein>
<evidence type="ECO:0000259" key="1">
    <source>
        <dbReference type="SMART" id="SM00953"/>
    </source>
</evidence>
<dbReference type="Proteomes" id="UP000320513">
    <property type="component" value="Unassembled WGS sequence"/>
</dbReference>
<dbReference type="SMART" id="SM00953">
    <property type="entry name" value="RES"/>
    <property type="match status" value="1"/>
</dbReference>
<organism evidence="2 3">
    <name type="scientific">Mycobacterium helveticum</name>
    <dbReference type="NCBI Taxonomy" id="2592811"/>
    <lineage>
        <taxon>Bacteria</taxon>
        <taxon>Bacillati</taxon>
        <taxon>Actinomycetota</taxon>
        <taxon>Actinomycetes</taxon>
        <taxon>Mycobacteriales</taxon>
        <taxon>Mycobacteriaceae</taxon>
        <taxon>Mycobacterium</taxon>
    </lineage>
</organism>